<organism evidence="2 4">
    <name type="scientific">Cryobacterium roopkundense</name>
    <dbReference type="NCBI Taxonomy" id="1001240"/>
    <lineage>
        <taxon>Bacteria</taxon>
        <taxon>Bacillati</taxon>
        <taxon>Actinomycetota</taxon>
        <taxon>Actinomycetes</taxon>
        <taxon>Micrococcales</taxon>
        <taxon>Microbacteriaceae</taxon>
        <taxon>Cryobacterium</taxon>
    </lineage>
</organism>
<accession>A0A099J3T7</accession>
<dbReference type="Proteomes" id="UP000029864">
    <property type="component" value="Unassembled WGS sequence"/>
</dbReference>
<protein>
    <submittedName>
        <fullName evidence="3">Glycosyltransferase involved in cell wall biosynthesis</fullName>
    </submittedName>
</protein>
<proteinExistence type="predicted"/>
<evidence type="ECO:0000313" key="3">
    <source>
        <dbReference type="EMBL" id="MBB5642358.1"/>
    </source>
</evidence>
<evidence type="ECO:0000256" key="1">
    <source>
        <dbReference type="SAM" id="MobiDB-lite"/>
    </source>
</evidence>
<feature type="region of interest" description="Disordered" evidence="1">
    <location>
        <begin position="393"/>
        <end position="417"/>
    </location>
</feature>
<keyword evidence="4" id="KW-1185">Reference proteome</keyword>
<dbReference type="RefSeq" id="WP_035838577.1">
    <property type="nucleotide sequence ID" value="NZ_JACHBQ010000001.1"/>
</dbReference>
<dbReference type="STRING" id="1001240.GY21_17100"/>
<evidence type="ECO:0000313" key="2">
    <source>
        <dbReference type="EMBL" id="KGJ72182.1"/>
    </source>
</evidence>
<dbReference type="EMBL" id="JPXF01000091">
    <property type="protein sequence ID" value="KGJ72182.1"/>
    <property type="molecule type" value="Genomic_DNA"/>
</dbReference>
<comment type="caution">
    <text evidence="2">The sequence shown here is derived from an EMBL/GenBank/DDBJ whole genome shotgun (WGS) entry which is preliminary data.</text>
</comment>
<dbReference type="Proteomes" id="UP000561726">
    <property type="component" value="Unassembled WGS sequence"/>
</dbReference>
<dbReference type="Gene3D" id="3.40.50.2000">
    <property type="entry name" value="Glycogen Phosphorylase B"/>
    <property type="match status" value="2"/>
</dbReference>
<dbReference type="SUPFAM" id="SSF53756">
    <property type="entry name" value="UDP-Glycosyltransferase/glycogen phosphorylase"/>
    <property type="match status" value="1"/>
</dbReference>
<dbReference type="eggNOG" id="COG0438">
    <property type="taxonomic scope" value="Bacteria"/>
</dbReference>
<keyword evidence="3" id="KW-0808">Transferase</keyword>
<dbReference type="EMBL" id="JACHBQ010000001">
    <property type="protein sequence ID" value="MBB5642358.1"/>
    <property type="molecule type" value="Genomic_DNA"/>
</dbReference>
<dbReference type="GO" id="GO:0016740">
    <property type="term" value="F:transferase activity"/>
    <property type="evidence" value="ECO:0007669"/>
    <property type="project" value="UniProtKB-KW"/>
</dbReference>
<dbReference type="AlphaFoldDB" id="A0A099J3T7"/>
<reference evidence="2 4" key="1">
    <citation type="submission" date="2014-08" db="EMBL/GenBank/DDBJ databases">
        <authorList>
            <person name="Sisinthy S."/>
        </authorList>
    </citation>
    <scope>NUCLEOTIDE SEQUENCE [LARGE SCALE GENOMIC DNA]</scope>
    <source>
        <strain evidence="2 4">RuG17</strain>
    </source>
</reference>
<sequence>MTELHVVYVGPVDFGTSSADAQRMLGIAQALLAAGDRVSVGSAAWTTEARAPGDDPRLTVTPLGELPLPGWRKLRRVWRGISWGRATRDWIEGMQPAPDAIVLYGTSIGYLLRLLPLARRRRIPLVIDAVEWYQASHLPGGRFGPFALANTLSMRLLAPRSTGALVISRFLAEHFEGRGVPVLRLPPLFQIDAGAPVQPAPQHPLTLSYLGSVGKKDSPTIRSLVLLPGALGADADRLSVNIVGLTADAAARLLGHEAPVGHACLHFHGRLPAAEARRVMATSHFSVLQRGEERFARAGFPSKVPESLVLGVPVLANLTSDLAEHLVEGVNARVLTDARPESLAAAVIAALTEPYVFDRAAIAQSAREAFSPARCARPLHYFLVRLAGVAARRERETPTETPEHPERFDRRGGSRAH</sequence>
<evidence type="ECO:0000313" key="5">
    <source>
        <dbReference type="Proteomes" id="UP000561726"/>
    </source>
</evidence>
<dbReference type="Pfam" id="PF13692">
    <property type="entry name" value="Glyco_trans_1_4"/>
    <property type="match status" value="1"/>
</dbReference>
<name>A0A099J3T7_9MICO</name>
<dbReference type="OrthoDB" id="1936552at2"/>
<gene>
    <name evidence="3" type="ORF">BJ997_002906</name>
    <name evidence="2" type="ORF">GY21_17100</name>
</gene>
<evidence type="ECO:0000313" key="4">
    <source>
        <dbReference type="Proteomes" id="UP000029864"/>
    </source>
</evidence>
<reference evidence="3 5" key="2">
    <citation type="submission" date="2020-08" db="EMBL/GenBank/DDBJ databases">
        <title>Sequencing the genomes of 1000 actinobacteria strains.</title>
        <authorList>
            <person name="Klenk H.-P."/>
        </authorList>
    </citation>
    <scope>NUCLEOTIDE SEQUENCE [LARGE SCALE GENOMIC DNA]</scope>
    <source>
        <strain evidence="3 5">DSM 21065</strain>
    </source>
</reference>